<evidence type="ECO:0000313" key="1">
    <source>
        <dbReference type="EMBL" id="CCX31090.1"/>
    </source>
</evidence>
<dbReference type="Proteomes" id="UP000018144">
    <property type="component" value="Unassembled WGS sequence"/>
</dbReference>
<organism evidence="1 2">
    <name type="scientific">Pyronema omphalodes (strain CBS 100304)</name>
    <name type="common">Pyronema confluens</name>
    <dbReference type="NCBI Taxonomy" id="1076935"/>
    <lineage>
        <taxon>Eukaryota</taxon>
        <taxon>Fungi</taxon>
        <taxon>Dikarya</taxon>
        <taxon>Ascomycota</taxon>
        <taxon>Pezizomycotina</taxon>
        <taxon>Pezizomycetes</taxon>
        <taxon>Pezizales</taxon>
        <taxon>Pyronemataceae</taxon>
        <taxon>Pyronema</taxon>
    </lineage>
</organism>
<proteinExistence type="predicted"/>
<sequence>MSQEDSTPTFNICAGKAKIKACTFDYAGKRAEINAVWETFKDRYPDEEGSVEILIGMSNVEDTCCRRLPNTTGLRGSRTKGLNRLVTNLLQIVYNVVAHPDDVAKLMKMIEDVIKDLNNISE</sequence>
<reference evidence="1 2" key="1">
    <citation type="journal article" date="2013" name="PLoS Genet.">
        <title>The genome and development-dependent transcriptomes of Pyronema confluens: a window into fungal evolution.</title>
        <authorList>
            <person name="Traeger S."/>
            <person name="Altegoer F."/>
            <person name="Freitag M."/>
            <person name="Gabaldon T."/>
            <person name="Kempken F."/>
            <person name="Kumar A."/>
            <person name="Marcet-Houben M."/>
            <person name="Poggeler S."/>
            <person name="Stajich J.E."/>
            <person name="Nowrousian M."/>
        </authorList>
    </citation>
    <scope>NUCLEOTIDE SEQUENCE [LARGE SCALE GENOMIC DNA]</scope>
    <source>
        <strain evidence="2">CBS 100304</strain>
        <tissue evidence="1">Vegetative mycelium</tissue>
    </source>
</reference>
<evidence type="ECO:0000313" key="2">
    <source>
        <dbReference type="Proteomes" id="UP000018144"/>
    </source>
</evidence>
<dbReference type="AlphaFoldDB" id="U4LP28"/>
<gene>
    <name evidence="1" type="ORF">PCON_09918</name>
</gene>
<name>U4LP28_PYROM</name>
<accession>U4LP28</accession>
<protein>
    <submittedName>
        <fullName evidence="1">Uncharacterized protein</fullName>
    </submittedName>
</protein>
<keyword evidence="2" id="KW-1185">Reference proteome</keyword>
<dbReference type="EMBL" id="HF935534">
    <property type="protein sequence ID" value="CCX31090.1"/>
    <property type="molecule type" value="Genomic_DNA"/>
</dbReference>